<accession>A0A1C3VDS6</accession>
<protein>
    <recommendedName>
        <fullName evidence="3">DUF2357 domain-containing protein</fullName>
    </recommendedName>
</protein>
<name>A0A1C3VDS6_9BRAD</name>
<proteinExistence type="predicted"/>
<dbReference type="Proteomes" id="UP000183174">
    <property type="component" value="Unassembled WGS sequence"/>
</dbReference>
<evidence type="ECO:0000313" key="1">
    <source>
        <dbReference type="EMBL" id="SCB25916.1"/>
    </source>
</evidence>
<sequence>MSLLEQWREFVLDPSRAGRYLSSIGASVEAGQAPAIDSNVVQHFLEALAAASTDVWFLGSIVDLLSAGYGSFCSQSLPALLDSLSNEHVGENAVVGPALRGNVRWDLTAVARHSGRISPVQFLTRLPARSFALPENQLVRWLVDSLERSLREVEERIGSKALPPQLRMIRDGCREANRHPWFKDVPSPKALEVNMITSAQRQRLPAYRLAATLSQRRRQMVDRNRASRWLSVRELLSVNWLSPLDEDDLFELYGLTLVLDVLEHEAAFGPPHQYGLAISGRAHVARFVKGASTVTVYFDQSPVTFLGCHSAQLAIQEAHLGVRSSPRRPDIVIVHQKGEERHIVLVEAKNSWRGSYLSDGIYKALAYIADFKDVWRSDLSNPKVVLLVPEDISLRSGVALNSMSVVLVSSFDRAAFAAGIKTALSLNDGVSDHH</sequence>
<gene>
    <name evidence="1" type="ORF">GA0061099_1003665</name>
</gene>
<organism evidence="1 2">
    <name type="scientific">Bradyrhizobium yuanmingense</name>
    <dbReference type="NCBI Taxonomy" id="108015"/>
    <lineage>
        <taxon>Bacteria</taxon>
        <taxon>Pseudomonadati</taxon>
        <taxon>Pseudomonadota</taxon>
        <taxon>Alphaproteobacteria</taxon>
        <taxon>Hyphomicrobiales</taxon>
        <taxon>Nitrobacteraceae</taxon>
        <taxon>Bradyrhizobium</taxon>
    </lineage>
</organism>
<dbReference type="EMBL" id="FMAE01000003">
    <property type="protein sequence ID" value="SCB25916.1"/>
    <property type="molecule type" value="Genomic_DNA"/>
</dbReference>
<evidence type="ECO:0000313" key="2">
    <source>
        <dbReference type="Proteomes" id="UP000183174"/>
    </source>
</evidence>
<dbReference type="AlphaFoldDB" id="A0A1C3VDS6"/>
<evidence type="ECO:0008006" key="3">
    <source>
        <dbReference type="Google" id="ProtNLM"/>
    </source>
</evidence>
<reference evidence="1 2" key="1">
    <citation type="submission" date="2016-08" db="EMBL/GenBank/DDBJ databases">
        <authorList>
            <person name="Seilhamer J.J."/>
        </authorList>
    </citation>
    <scope>NUCLEOTIDE SEQUENCE [LARGE SCALE GENOMIC DNA]</scope>
    <source>
        <strain evidence="1 2">CCBAU 10071</strain>
    </source>
</reference>